<dbReference type="AlphaFoldDB" id="E7FQ71"/>
<feature type="region of interest" description="Disordered" evidence="1">
    <location>
        <begin position="1"/>
        <end position="20"/>
    </location>
</feature>
<evidence type="ECO:0000313" key="2">
    <source>
        <dbReference type="EMBL" id="EFZ34860.1"/>
    </source>
</evidence>
<evidence type="ECO:0000313" key="3">
    <source>
        <dbReference type="Proteomes" id="UP000004099"/>
    </source>
</evidence>
<dbReference type="HOGENOM" id="CLU_3235365_0_0_9"/>
<proteinExistence type="predicted"/>
<dbReference type="Proteomes" id="UP000004099">
    <property type="component" value="Unassembled WGS sequence"/>
</dbReference>
<comment type="caution">
    <text evidence="2">The sequence shown here is derived from an EMBL/GenBank/DDBJ whole genome shotgun (WGS) entry which is preliminary data.</text>
</comment>
<accession>E7FQ71</accession>
<protein>
    <submittedName>
        <fullName evidence="2">Uncharacterized protein</fullName>
    </submittedName>
</protein>
<dbReference type="EMBL" id="ACGS02000034">
    <property type="protein sequence ID" value="EFZ34860.1"/>
    <property type="molecule type" value="Genomic_DNA"/>
</dbReference>
<name>E7FQ71_9LACO</name>
<evidence type="ECO:0000256" key="1">
    <source>
        <dbReference type="SAM" id="MobiDB-lite"/>
    </source>
</evidence>
<gene>
    <name evidence="2" type="ORF">HMPREF0542_11048</name>
</gene>
<organism evidence="2 3">
    <name type="scientific">Ligilactobacillus ruminis ATCC 25644</name>
    <dbReference type="NCBI Taxonomy" id="525362"/>
    <lineage>
        <taxon>Bacteria</taxon>
        <taxon>Bacillati</taxon>
        <taxon>Bacillota</taxon>
        <taxon>Bacilli</taxon>
        <taxon>Lactobacillales</taxon>
        <taxon>Lactobacillaceae</taxon>
        <taxon>Ligilactobacillus</taxon>
    </lineage>
</organism>
<sequence>MFELNEKPNEGGRVATDKSARQAFSQICRQNLLSYFRHSRRLS</sequence>
<reference evidence="2 3" key="1">
    <citation type="submission" date="2011-01" db="EMBL/GenBank/DDBJ databases">
        <authorList>
            <person name="Muzny D."/>
            <person name="Qin X."/>
            <person name="Buhay C."/>
            <person name="Dugan-Rocha S."/>
            <person name="Ding Y."/>
            <person name="Chen G."/>
            <person name="Hawes A."/>
            <person name="Holder M."/>
            <person name="Jhangiani S."/>
            <person name="Johnson A."/>
            <person name="Khan Z."/>
            <person name="Li Z."/>
            <person name="Liu W."/>
            <person name="Liu X."/>
            <person name="Perez L."/>
            <person name="Shen H."/>
            <person name="Wang Q."/>
            <person name="Watt J."/>
            <person name="Xi L."/>
            <person name="Xin Y."/>
            <person name="Zhou J."/>
            <person name="Deng J."/>
            <person name="Jiang H."/>
            <person name="Liu Y."/>
            <person name="Qu J."/>
            <person name="Song X.-Z."/>
            <person name="Zhang L."/>
            <person name="Villasana D."/>
            <person name="Johnson A."/>
            <person name="Liu J."/>
            <person name="Liyanage D."/>
            <person name="Lorensuhewa L."/>
            <person name="Robinson T."/>
            <person name="Song A."/>
            <person name="Song B.-B."/>
            <person name="Dinh H."/>
            <person name="Thornton R."/>
            <person name="Coyle M."/>
            <person name="Francisco L."/>
            <person name="Jackson L."/>
            <person name="Javaid M."/>
            <person name="Korchina V."/>
            <person name="Kovar C."/>
            <person name="Mata R."/>
            <person name="Mathew T."/>
            <person name="Ngo R."/>
            <person name="Nguyen L."/>
            <person name="Nguyen N."/>
            <person name="Okwuonu G."/>
            <person name="Ongeri F."/>
            <person name="Pham C."/>
            <person name="Simmons D."/>
            <person name="Wilczek-Boney K."/>
            <person name="Hale W."/>
            <person name="Jakkamsetti A."/>
            <person name="Pham P."/>
            <person name="Ruth R."/>
            <person name="San Lucas F."/>
            <person name="Warren J."/>
            <person name="Zhang J."/>
            <person name="Zhao Z."/>
            <person name="Zhou C."/>
            <person name="Zhu D."/>
            <person name="Lee S."/>
            <person name="Bess C."/>
            <person name="Blankenburg K."/>
            <person name="Forbes L."/>
            <person name="Fu Q."/>
            <person name="Gubbala S."/>
            <person name="Hirani K."/>
            <person name="Jayaseelan J.C."/>
            <person name="Lara F."/>
            <person name="Munidasa M."/>
            <person name="Palculict T."/>
            <person name="Patil S."/>
            <person name="Pu L.-L."/>
            <person name="Saada N."/>
            <person name="Tang L."/>
            <person name="Weissenberger G."/>
            <person name="Zhu Y."/>
            <person name="Hemphill L."/>
            <person name="Shang Y."/>
            <person name="Youmans B."/>
            <person name="Ayvaz T."/>
            <person name="Ross M."/>
            <person name="Santibanez J."/>
            <person name="Aqrawi P."/>
            <person name="Gross S."/>
            <person name="Joshi V."/>
            <person name="Fowler G."/>
            <person name="Nazareth L."/>
            <person name="Reid J."/>
            <person name="Worley K."/>
            <person name="Petrosino J."/>
            <person name="Highlander S."/>
            <person name="Gibbs R."/>
        </authorList>
    </citation>
    <scope>NUCLEOTIDE SEQUENCE [LARGE SCALE GENOMIC DNA]</scope>
    <source>
        <strain evidence="2 3">ATCC 25644</strain>
    </source>
</reference>